<feature type="transmembrane region" description="Helical" evidence="1">
    <location>
        <begin position="102"/>
        <end position="124"/>
    </location>
</feature>
<keyword evidence="3" id="KW-1185">Reference proteome</keyword>
<reference evidence="3" key="1">
    <citation type="submission" date="2010-08" db="EMBL/GenBank/DDBJ databases">
        <title>Genome comparisons of Edwardsiella bacteria analysed using deep sequencing technology.</title>
        <authorList>
            <person name="van Soest J.J."/>
            <person name="Henkel C.V."/>
            <person name="Jansen H.J."/>
            <person name="van den Hondel C.A.M.J.J."/>
            <person name="Bloemberg G.V."/>
            <person name="Meijer A.H."/>
            <person name="Spaink H.P."/>
        </authorList>
    </citation>
    <scope>NUCLEOTIDE SEQUENCE [LARGE SCALE GENOMIC DNA]</scope>
    <source>
        <strain evidence="3">FL6-60</strain>
    </source>
</reference>
<accession>A0A0H3DSH2</accession>
<feature type="transmembrane region" description="Helical" evidence="1">
    <location>
        <begin position="7"/>
        <end position="24"/>
    </location>
</feature>
<gene>
    <name evidence="2" type="ordered locus">ETAF_0838</name>
</gene>
<evidence type="ECO:0000313" key="2">
    <source>
        <dbReference type="EMBL" id="ADM40957.1"/>
    </source>
</evidence>
<evidence type="ECO:0000313" key="3">
    <source>
        <dbReference type="Proteomes" id="UP000002230"/>
    </source>
</evidence>
<keyword evidence="1" id="KW-0812">Transmembrane</keyword>
<sequence>MKLKASIVDIFLFIIILTIGTLSRLNLLPDDATAVAALIQRIEFTQGIWLVFGALFTLQWCKKNALSATDRHFWLWVALWWLLLLGRHMSWGRIAFPAGPALLYRAIPLLLIMALAIPLCFRSLRGAIAERARRHPVPLWTLGAVIGAFILADAVEHQRAYVAFLQPENRYKELIEEMFECPFMLGLFQITRTLIAAERRVLRQTVKNGPP</sequence>
<feature type="transmembrane region" description="Helical" evidence="1">
    <location>
        <begin position="73"/>
        <end position="90"/>
    </location>
</feature>
<keyword evidence="1" id="KW-1133">Transmembrane helix</keyword>
<dbReference type="Proteomes" id="UP000002230">
    <property type="component" value="Chromosome"/>
</dbReference>
<keyword evidence="1" id="KW-0472">Membrane</keyword>
<proteinExistence type="predicted"/>
<dbReference type="AlphaFoldDB" id="A0A0H3DSH2"/>
<name>A0A0H3DSH2_EDWTF</name>
<evidence type="ECO:0000256" key="1">
    <source>
        <dbReference type="SAM" id="Phobius"/>
    </source>
</evidence>
<dbReference type="EMBL" id="CP002154">
    <property type="protein sequence ID" value="ADM40957.1"/>
    <property type="molecule type" value="Genomic_DNA"/>
</dbReference>
<reference evidence="2 3" key="2">
    <citation type="journal article" date="2011" name="BMC Immunol.">
        <title>Comparison of static immersion and intravenous injection systems for exposure of zebrafish embryos to the natural pathogen Edwardsiella tarda.</title>
        <authorList>
            <person name="van Soest J.J."/>
            <person name="Stockhammer O.W."/>
            <person name="Ordas A."/>
            <person name="Bloemberg G.V."/>
            <person name="Spaink H.P."/>
            <person name="Meijer A.H."/>
        </authorList>
    </citation>
    <scope>NUCLEOTIDE SEQUENCE [LARGE SCALE GENOMIC DNA]</scope>
    <source>
        <strain evidence="2 3">FL6-60</strain>
    </source>
</reference>
<dbReference type="KEGG" id="etd:ETAF_0838"/>
<organism evidence="2 3">
    <name type="scientific">Edwardsiella tarda (strain FL6-60)</name>
    <dbReference type="NCBI Taxonomy" id="718251"/>
    <lineage>
        <taxon>Bacteria</taxon>
        <taxon>Pseudomonadati</taxon>
        <taxon>Pseudomonadota</taxon>
        <taxon>Gammaproteobacteria</taxon>
        <taxon>Enterobacterales</taxon>
        <taxon>Hafniaceae</taxon>
        <taxon>Edwardsiella</taxon>
    </lineage>
</organism>
<dbReference type="HOGENOM" id="CLU_111009_0_0_6"/>
<dbReference type="PATRIC" id="fig|718251.5.peg.860"/>
<feature type="transmembrane region" description="Helical" evidence="1">
    <location>
        <begin position="44"/>
        <end position="61"/>
    </location>
</feature>
<protein>
    <submittedName>
        <fullName evidence="2">Putative membrane protein</fullName>
    </submittedName>
</protein>
<feature type="transmembrane region" description="Helical" evidence="1">
    <location>
        <begin position="136"/>
        <end position="155"/>
    </location>
</feature>